<protein>
    <submittedName>
        <fullName evidence="1">Uncharacterized protein</fullName>
    </submittedName>
</protein>
<dbReference type="Proteomes" id="UP000028530">
    <property type="component" value="Chromosome"/>
</dbReference>
<dbReference type="EMBL" id="CP013124">
    <property type="protein sequence ID" value="ALN21032.1"/>
    <property type="molecule type" value="Genomic_DNA"/>
</dbReference>
<name>A0ABM5W1C8_ECTME</name>
<accession>A0ABM5W1C8</accession>
<evidence type="ECO:0000313" key="2">
    <source>
        <dbReference type="Proteomes" id="UP000028530"/>
    </source>
</evidence>
<organism evidence="1 2">
    <name type="scientific">Ectopseudomonas mendocina S5.2</name>
    <dbReference type="NCBI Taxonomy" id="1225174"/>
    <lineage>
        <taxon>Bacteria</taxon>
        <taxon>Pseudomonadati</taxon>
        <taxon>Pseudomonadota</taxon>
        <taxon>Gammaproteobacteria</taxon>
        <taxon>Pseudomonadales</taxon>
        <taxon>Pseudomonadaceae</taxon>
        <taxon>Ectopseudomonas</taxon>
    </lineage>
</organism>
<sequence>MSDRCLAVLQTAFQTLWQCFEIQSVGGSCSFLEHAYIRNFLLGWRPWWWASAYLFFGPGLWGPSLPLPLGVGSDVIG</sequence>
<keyword evidence="2" id="KW-1185">Reference proteome</keyword>
<gene>
    <name evidence="1" type="ORF">DW68_021070</name>
</gene>
<evidence type="ECO:0000313" key="1">
    <source>
        <dbReference type="EMBL" id="ALN21032.1"/>
    </source>
</evidence>
<reference evidence="1 2" key="1">
    <citation type="submission" date="2015-11" db="EMBL/GenBank/DDBJ databases">
        <authorList>
            <person name="Chong T.M."/>
            <person name="Chan K.G."/>
            <person name="Dessaux Y."/>
        </authorList>
    </citation>
    <scope>NUCLEOTIDE SEQUENCE [LARGE SCALE GENOMIC DNA]</scope>
    <source>
        <strain evidence="1 2">S5.2</strain>
    </source>
</reference>
<proteinExistence type="predicted"/>